<keyword evidence="1" id="KW-1133">Transmembrane helix</keyword>
<feature type="transmembrane region" description="Helical" evidence="1">
    <location>
        <begin position="21"/>
        <end position="41"/>
    </location>
</feature>
<dbReference type="OrthoDB" id="8940811at2"/>
<reference evidence="2 3" key="1">
    <citation type="submission" date="2019-08" db="EMBL/GenBank/DDBJ databases">
        <authorList>
            <person name="Peeters C."/>
        </authorList>
    </citation>
    <scope>NUCLEOTIDE SEQUENCE [LARGE SCALE GENOMIC DNA]</scope>
    <source>
        <strain evidence="2 3">LMG 30175</strain>
    </source>
</reference>
<evidence type="ECO:0008006" key="4">
    <source>
        <dbReference type="Google" id="ProtNLM"/>
    </source>
</evidence>
<keyword evidence="1" id="KW-0472">Membrane</keyword>
<evidence type="ECO:0000313" key="2">
    <source>
        <dbReference type="EMBL" id="VVE53430.1"/>
    </source>
</evidence>
<organism evidence="2 3">
    <name type="scientific">Pandoraea terrae</name>
    <dbReference type="NCBI Taxonomy" id="1537710"/>
    <lineage>
        <taxon>Bacteria</taxon>
        <taxon>Pseudomonadati</taxon>
        <taxon>Pseudomonadota</taxon>
        <taxon>Betaproteobacteria</taxon>
        <taxon>Burkholderiales</taxon>
        <taxon>Burkholderiaceae</taxon>
        <taxon>Pandoraea</taxon>
    </lineage>
</organism>
<proteinExistence type="predicted"/>
<dbReference type="Pfam" id="PF05137">
    <property type="entry name" value="PilN"/>
    <property type="match status" value="1"/>
</dbReference>
<sequence length="202" mass="22032">MNHLDLLPTCGQRLRAAYLRLARAMAVFSFAGLVIAGGLILSGERALTARASRVKAAGVISHAMQEDLREWEALTRRLAQARSHRLAAIAIHEQRWKSPAALIDLAKLVPFGMRLDQISGHPGELRVEGVTSAQARVKEYQRALRTLPWVRRVTVVDMRMTPVSAGSAGGMSRLQGIRRFTLKLDAVHDGAQNPDQDVGGAA</sequence>
<keyword evidence="1" id="KW-0812">Transmembrane</keyword>
<dbReference type="RefSeq" id="WP_150699513.1">
    <property type="nucleotide sequence ID" value="NZ_CABPRZ010000028.1"/>
</dbReference>
<gene>
    <name evidence="2" type="ORF">PTE30175_04751</name>
</gene>
<accession>A0A5E4YZC2</accession>
<dbReference type="InterPro" id="IPR007813">
    <property type="entry name" value="PilN"/>
</dbReference>
<dbReference type="AlphaFoldDB" id="A0A5E4YZC2"/>
<dbReference type="EMBL" id="CABPRZ010000028">
    <property type="protein sequence ID" value="VVE53430.1"/>
    <property type="molecule type" value="Genomic_DNA"/>
</dbReference>
<dbReference type="Proteomes" id="UP000414233">
    <property type="component" value="Unassembled WGS sequence"/>
</dbReference>
<evidence type="ECO:0000313" key="3">
    <source>
        <dbReference type="Proteomes" id="UP000414233"/>
    </source>
</evidence>
<name>A0A5E4YZC2_9BURK</name>
<keyword evidence="3" id="KW-1185">Reference proteome</keyword>
<protein>
    <recommendedName>
        <fullName evidence="4">Fimbrial assembly family protein</fullName>
    </recommendedName>
</protein>
<evidence type="ECO:0000256" key="1">
    <source>
        <dbReference type="SAM" id="Phobius"/>
    </source>
</evidence>